<dbReference type="AlphaFoldDB" id="A0A368V8N7"/>
<reference evidence="2 3" key="1">
    <citation type="submission" date="2018-07" db="EMBL/GenBank/DDBJ databases">
        <title>Genomic Encyclopedia of Type Strains, Phase III (KMG-III): the genomes of soil and plant-associated and newly described type strains.</title>
        <authorList>
            <person name="Whitman W."/>
        </authorList>
    </citation>
    <scope>NUCLEOTIDE SEQUENCE [LARGE SCALE GENOMIC DNA]</scope>
    <source>
        <strain evidence="2 3">CECT 8575</strain>
    </source>
</reference>
<dbReference type="EMBL" id="QPJC01000028">
    <property type="protein sequence ID" value="RCW37476.1"/>
    <property type="molecule type" value="Genomic_DNA"/>
</dbReference>
<evidence type="ECO:0000313" key="2">
    <source>
        <dbReference type="EMBL" id="RCW37476.1"/>
    </source>
</evidence>
<sequence>MYEGLVGDWQGPVVWWQPVLGERHALSPEERPRPGQTRDTVCGLSVTLQAPSEVDWLLPTCDECWAQAVARRDDQVARQREQRERERRAQAGERARRDADRRWPR</sequence>
<keyword evidence="3" id="KW-1185">Reference proteome</keyword>
<evidence type="ECO:0000313" key="3">
    <source>
        <dbReference type="Proteomes" id="UP000253495"/>
    </source>
</evidence>
<feature type="region of interest" description="Disordered" evidence="1">
    <location>
        <begin position="75"/>
        <end position="105"/>
    </location>
</feature>
<dbReference type="RefSeq" id="WP_114455166.1">
    <property type="nucleotide sequence ID" value="NZ_QPJC01000028.1"/>
</dbReference>
<gene>
    <name evidence="2" type="ORF">DFQ14_1284</name>
</gene>
<evidence type="ECO:0000256" key="1">
    <source>
        <dbReference type="SAM" id="MobiDB-lite"/>
    </source>
</evidence>
<dbReference type="Pfam" id="PF16827">
    <property type="entry name" value="zf-HC3"/>
    <property type="match status" value="1"/>
</dbReference>
<dbReference type="OrthoDB" id="3696334at2"/>
<organism evidence="2 3">
    <name type="scientific">Halopolyspora algeriensis</name>
    <dbReference type="NCBI Taxonomy" id="1500506"/>
    <lineage>
        <taxon>Bacteria</taxon>
        <taxon>Bacillati</taxon>
        <taxon>Actinomycetota</taxon>
        <taxon>Actinomycetes</taxon>
        <taxon>Actinomycetes incertae sedis</taxon>
        <taxon>Halopolyspora</taxon>
    </lineage>
</organism>
<name>A0A368V8N7_9ACTN</name>
<accession>A0A368V8N7</accession>
<dbReference type="InterPro" id="IPR031795">
    <property type="entry name" value="Zf-HC3"/>
</dbReference>
<dbReference type="Proteomes" id="UP000253495">
    <property type="component" value="Unassembled WGS sequence"/>
</dbReference>
<proteinExistence type="predicted"/>
<protein>
    <submittedName>
        <fullName evidence="2">Zinc finger protein</fullName>
    </submittedName>
</protein>
<comment type="caution">
    <text evidence="2">The sequence shown here is derived from an EMBL/GenBank/DDBJ whole genome shotgun (WGS) entry which is preliminary data.</text>
</comment>